<feature type="domain" description="DNA methylase N-4/N-6" evidence="5">
    <location>
        <begin position="202"/>
        <end position="286"/>
    </location>
</feature>
<accession>B4VVI6</accession>
<name>B4VVI6_9CYAN</name>
<dbReference type="EC" id="2.1.1.-" evidence="4"/>
<protein>
    <recommendedName>
        <fullName evidence="4">Methyltransferase</fullName>
        <ecNumber evidence="4">2.1.1.-</ecNumber>
    </recommendedName>
</protein>
<organism evidence="6 7">
    <name type="scientific">Coleofasciculus chthonoplastes PCC 7420</name>
    <dbReference type="NCBI Taxonomy" id="118168"/>
    <lineage>
        <taxon>Bacteria</taxon>
        <taxon>Bacillati</taxon>
        <taxon>Cyanobacteriota</taxon>
        <taxon>Cyanophyceae</taxon>
        <taxon>Coleofasciculales</taxon>
        <taxon>Coleofasciculaceae</taxon>
        <taxon>Coleofasciculus</taxon>
    </lineage>
</organism>
<dbReference type="OrthoDB" id="9800801at2"/>
<dbReference type="GO" id="GO:0032259">
    <property type="term" value="P:methylation"/>
    <property type="evidence" value="ECO:0007669"/>
    <property type="project" value="UniProtKB-KW"/>
</dbReference>
<evidence type="ECO:0000313" key="7">
    <source>
        <dbReference type="Proteomes" id="UP000003835"/>
    </source>
</evidence>
<dbReference type="EMBL" id="DS989855">
    <property type="protein sequence ID" value="EDX73889.1"/>
    <property type="molecule type" value="Genomic_DNA"/>
</dbReference>
<dbReference type="eggNOG" id="COG0863">
    <property type="taxonomic scope" value="Bacteria"/>
</dbReference>
<dbReference type="InterPro" id="IPR029063">
    <property type="entry name" value="SAM-dependent_MTases_sf"/>
</dbReference>
<dbReference type="GO" id="GO:0003677">
    <property type="term" value="F:DNA binding"/>
    <property type="evidence" value="ECO:0007669"/>
    <property type="project" value="InterPro"/>
</dbReference>
<dbReference type="SUPFAM" id="SSF53335">
    <property type="entry name" value="S-adenosyl-L-methionine-dependent methyltransferases"/>
    <property type="match status" value="1"/>
</dbReference>
<keyword evidence="7" id="KW-1185">Reference proteome</keyword>
<reference evidence="6 7" key="1">
    <citation type="submission" date="2008-07" db="EMBL/GenBank/DDBJ databases">
        <authorList>
            <person name="Tandeau de Marsac N."/>
            <person name="Ferriera S."/>
            <person name="Johnson J."/>
            <person name="Kravitz S."/>
            <person name="Beeson K."/>
            <person name="Sutton G."/>
            <person name="Rogers Y.-H."/>
            <person name="Friedman R."/>
            <person name="Frazier M."/>
            <person name="Venter J.C."/>
        </authorList>
    </citation>
    <scope>NUCLEOTIDE SEQUENCE [LARGE SCALE GENOMIC DNA]</scope>
    <source>
        <strain evidence="6 7">PCC 7420</strain>
    </source>
</reference>
<proteinExistence type="inferred from homology"/>
<evidence type="ECO:0000256" key="2">
    <source>
        <dbReference type="ARBA" id="ARBA00022603"/>
    </source>
</evidence>
<keyword evidence="3" id="KW-0808">Transferase</keyword>
<dbReference type="PRINTS" id="PR00508">
    <property type="entry name" value="S21N4MTFRASE"/>
</dbReference>
<dbReference type="Gene3D" id="3.40.50.150">
    <property type="entry name" value="Vaccinia Virus protein VP39"/>
    <property type="match status" value="1"/>
</dbReference>
<keyword evidence="2 6" id="KW-0489">Methyltransferase</keyword>
<dbReference type="HOGENOM" id="CLU_062784_0_0_3"/>
<dbReference type="GO" id="GO:0008170">
    <property type="term" value="F:N-methyltransferase activity"/>
    <property type="evidence" value="ECO:0007669"/>
    <property type="project" value="InterPro"/>
</dbReference>
<dbReference type="Pfam" id="PF01555">
    <property type="entry name" value="N6_N4_Mtase"/>
    <property type="match status" value="1"/>
</dbReference>
<evidence type="ECO:0000256" key="3">
    <source>
        <dbReference type="ARBA" id="ARBA00022679"/>
    </source>
</evidence>
<dbReference type="STRING" id="118168.MC7420_5769"/>
<evidence type="ECO:0000259" key="5">
    <source>
        <dbReference type="Pfam" id="PF01555"/>
    </source>
</evidence>
<evidence type="ECO:0000313" key="6">
    <source>
        <dbReference type="EMBL" id="EDX73889.1"/>
    </source>
</evidence>
<dbReference type="RefSeq" id="WP_006102653.1">
    <property type="nucleotide sequence ID" value="NZ_DS989855.1"/>
</dbReference>
<dbReference type="InterPro" id="IPR002052">
    <property type="entry name" value="DNA_methylase_N6_adenine_CS"/>
</dbReference>
<dbReference type="PROSITE" id="PS00092">
    <property type="entry name" value="N6_MTASE"/>
    <property type="match status" value="1"/>
</dbReference>
<dbReference type="AlphaFoldDB" id="B4VVI6"/>
<evidence type="ECO:0000256" key="1">
    <source>
        <dbReference type="ARBA" id="ARBA00006594"/>
    </source>
</evidence>
<comment type="similarity">
    <text evidence="1 4">Belongs to the N(4)/N(6)-methyltransferase family.</text>
</comment>
<dbReference type="Proteomes" id="UP000003835">
    <property type="component" value="Unassembled WGS sequence"/>
</dbReference>
<dbReference type="InterPro" id="IPR002941">
    <property type="entry name" value="DNA_methylase_N4/N6"/>
</dbReference>
<dbReference type="InterPro" id="IPR001091">
    <property type="entry name" value="RM_Methyltransferase"/>
</dbReference>
<evidence type="ECO:0000256" key="4">
    <source>
        <dbReference type="RuleBase" id="RU362026"/>
    </source>
</evidence>
<gene>
    <name evidence="6" type="ORF">MC7420_5769</name>
</gene>
<sequence>MHSLAFNYNSETIGGSFILYADCFDWLAQIPENSIHGVVTDPPYGVKEYDIEQIKKRSNGKGGIWRIPPSYDGHQRSPLPRFTALTQKERTTLKCFFIEWSKLVVRVLRPGGHVFVASNAFLSQLVFSALVEGGLEFRGELIRLVRTLRGGDRPKNAEQEFPHVSSMPRGCYEPWGILRKPIPSGMKVSDCLREFQTGGLRRTPDGNPFNDVIFSERTPRQEREIANHPSLKPQSFLRQLVHAVLPLGEGILIDPFMGSGSTVAAAEAVGVCCIGIERYTEYYQMSRIAIPQLAALNVSPHLQKSTENVDVQLSTDSQKHQQLTLW</sequence>